<organism evidence="2 3">
    <name type="scientific">Polyplosphaeria fusca</name>
    <dbReference type="NCBI Taxonomy" id="682080"/>
    <lineage>
        <taxon>Eukaryota</taxon>
        <taxon>Fungi</taxon>
        <taxon>Dikarya</taxon>
        <taxon>Ascomycota</taxon>
        <taxon>Pezizomycotina</taxon>
        <taxon>Dothideomycetes</taxon>
        <taxon>Pleosporomycetidae</taxon>
        <taxon>Pleosporales</taxon>
        <taxon>Tetraplosphaeriaceae</taxon>
        <taxon>Polyplosphaeria</taxon>
    </lineage>
</organism>
<dbReference type="OrthoDB" id="4161186at2759"/>
<reference evidence="2" key="1">
    <citation type="journal article" date="2020" name="Stud. Mycol.">
        <title>101 Dothideomycetes genomes: a test case for predicting lifestyles and emergence of pathogens.</title>
        <authorList>
            <person name="Haridas S."/>
            <person name="Albert R."/>
            <person name="Binder M."/>
            <person name="Bloem J."/>
            <person name="Labutti K."/>
            <person name="Salamov A."/>
            <person name="Andreopoulos B."/>
            <person name="Baker S."/>
            <person name="Barry K."/>
            <person name="Bills G."/>
            <person name="Bluhm B."/>
            <person name="Cannon C."/>
            <person name="Castanera R."/>
            <person name="Culley D."/>
            <person name="Daum C."/>
            <person name="Ezra D."/>
            <person name="Gonzalez J."/>
            <person name="Henrissat B."/>
            <person name="Kuo A."/>
            <person name="Liang C."/>
            <person name="Lipzen A."/>
            <person name="Lutzoni F."/>
            <person name="Magnuson J."/>
            <person name="Mondo S."/>
            <person name="Nolan M."/>
            <person name="Ohm R."/>
            <person name="Pangilinan J."/>
            <person name="Park H.-J."/>
            <person name="Ramirez L."/>
            <person name="Alfaro M."/>
            <person name="Sun H."/>
            <person name="Tritt A."/>
            <person name="Yoshinaga Y."/>
            <person name="Zwiers L.-H."/>
            <person name="Turgeon B."/>
            <person name="Goodwin S."/>
            <person name="Spatafora J."/>
            <person name="Crous P."/>
            <person name="Grigoriev I."/>
        </authorList>
    </citation>
    <scope>NUCLEOTIDE SEQUENCE</scope>
    <source>
        <strain evidence="2">CBS 125425</strain>
    </source>
</reference>
<name>A0A9P4UUX9_9PLEO</name>
<sequence length="201" mass="22872">MRVSKKRHLMDDHNFELEGTSRPPKRQRDSDDMPQLPPTGLSRFYTSPSPSKQLQALEDEEQPVYFCNFGDTEEHEERAVVLLMRDAIQNLADGVGILGYTGLRSVTGSLSSALDRRRLEYLWANDCSWRLAYGKMPPITTLQSIVRAGWSNDRGTGTSEDDWNTDVQHPLLKLACETCQHKASINIYGVHEFLSLWLETT</sequence>
<keyword evidence="3" id="KW-1185">Reference proteome</keyword>
<accession>A0A9P4UUX9</accession>
<protein>
    <submittedName>
        <fullName evidence="2">Uncharacterized protein</fullName>
    </submittedName>
</protein>
<comment type="caution">
    <text evidence="2">The sequence shown here is derived from an EMBL/GenBank/DDBJ whole genome shotgun (WGS) entry which is preliminary data.</text>
</comment>
<evidence type="ECO:0000313" key="2">
    <source>
        <dbReference type="EMBL" id="KAF2727649.1"/>
    </source>
</evidence>
<evidence type="ECO:0000256" key="1">
    <source>
        <dbReference type="SAM" id="MobiDB-lite"/>
    </source>
</evidence>
<dbReference type="EMBL" id="ML996319">
    <property type="protein sequence ID" value="KAF2727649.1"/>
    <property type="molecule type" value="Genomic_DNA"/>
</dbReference>
<gene>
    <name evidence="2" type="ORF">EJ04DRAFT_505360</name>
</gene>
<proteinExistence type="predicted"/>
<dbReference type="AlphaFoldDB" id="A0A9P4UUX9"/>
<feature type="region of interest" description="Disordered" evidence="1">
    <location>
        <begin position="1"/>
        <end position="50"/>
    </location>
</feature>
<dbReference type="Proteomes" id="UP000799444">
    <property type="component" value="Unassembled WGS sequence"/>
</dbReference>
<evidence type="ECO:0000313" key="3">
    <source>
        <dbReference type="Proteomes" id="UP000799444"/>
    </source>
</evidence>